<dbReference type="AlphaFoldDB" id="A0A1I0ZGB2"/>
<dbReference type="GO" id="GO:0005524">
    <property type="term" value="F:ATP binding"/>
    <property type="evidence" value="ECO:0007669"/>
    <property type="project" value="UniProtKB-KW"/>
</dbReference>
<dbReference type="Proteomes" id="UP000199012">
    <property type="component" value="Unassembled WGS sequence"/>
</dbReference>
<comment type="similarity">
    <text evidence="1">Belongs to the ABC transporter superfamily.</text>
</comment>
<dbReference type="Pfam" id="PF00005">
    <property type="entry name" value="ABC_tran"/>
    <property type="match status" value="2"/>
</dbReference>
<dbReference type="PANTHER" id="PTHR43776">
    <property type="entry name" value="TRANSPORT ATP-BINDING PROTEIN"/>
    <property type="match status" value="1"/>
</dbReference>
<sequence>MSAAVAPVTPAAGRPAGPVVRLEDLHVAYGRSRRDARPAVRGISLEVAPGEVVALVGESGSGKSSTAHAVLGLLPASGHVTGGRIEVDGLDVTRAPDRVRRRQRGSVLGLVPQDPGLGLDPTLRVGVQVAEVVRRRGVPRAAVGAEVLVALADAGVDDPELRARQYPHELSGGLRQRVLIALALAGHPRLLVADEPTSALDVTVQRRILDHLEHLVAERGIGLLVITHDLAVAADRADRVLVLSQGRVVEQGPPAQLLVRPEQEYTRRLLAAAPGLVVPGLVVPGSVAPETPGTRTRLVVRHATPDDATAGSTAAEPVLRLHDVTVDFPQPGRPALRALDGVGLAVPRGRTLAVVGESGSGKTTALRVALGLQPVTGGRVELDGRDVTDASWAAWRPLRRRVQLVHQNPFAALDPRFTVEESVTEPLVSFRLGGRAERRQRARELLDRVGLPAAHLSRLPAELSGGQRQRVAIARALAVGPELLLLDEPVSALDVSVQAQVLALLADLQADLGVSYLFVSHDLAVVAEVAHRVAVLRRGRLVEEGPAGQVLHAPADPYTAELLDAVPGGRHAAAVAALAGAGAGVGVGA</sequence>
<keyword evidence="7" id="KW-1185">Reference proteome</keyword>
<evidence type="ECO:0000313" key="7">
    <source>
        <dbReference type="Proteomes" id="UP000199012"/>
    </source>
</evidence>
<keyword evidence="2" id="KW-0813">Transport</keyword>
<organism evidence="6 7">
    <name type="scientific">Cellulomonas marina</name>
    <dbReference type="NCBI Taxonomy" id="988821"/>
    <lineage>
        <taxon>Bacteria</taxon>
        <taxon>Bacillati</taxon>
        <taxon>Actinomycetota</taxon>
        <taxon>Actinomycetes</taxon>
        <taxon>Micrococcales</taxon>
        <taxon>Cellulomonadaceae</taxon>
        <taxon>Cellulomonas</taxon>
    </lineage>
</organism>
<feature type="domain" description="ABC transporter" evidence="5">
    <location>
        <begin position="20"/>
        <end position="270"/>
    </location>
</feature>
<dbReference type="RefSeq" id="WP_090033470.1">
    <property type="nucleotide sequence ID" value="NZ_BONM01000007.1"/>
</dbReference>
<dbReference type="GO" id="GO:0015833">
    <property type="term" value="P:peptide transport"/>
    <property type="evidence" value="ECO:0007669"/>
    <property type="project" value="InterPro"/>
</dbReference>
<dbReference type="PANTHER" id="PTHR43776:SF7">
    <property type="entry name" value="D,D-DIPEPTIDE TRANSPORT ATP-BINDING PROTEIN DDPF-RELATED"/>
    <property type="match status" value="1"/>
</dbReference>
<evidence type="ECO:0000259" key="5">
    <source>
        <dbReference type="PROSITE" id="PS50893"/>
    </source>
</evidence>
<gene>
    <name evidence="6" type="ORF">SAMN05421867_11115</name>
</gene>
<dbReference type="EMBL" id="FOKA01000011">
    <property type="protein sequence ID" value="SFB24412.1"/>
    <property type="molecule type" value="Genomic_DNA"/>
</dbReference>
<accession>A0A1I0ZGB2</accession>
<dbReference type="Gene3D" id="3.40.50.300">
    <property type="entry name" value="P-loop containing nucleotide triphosphate hydrolases"/>
    <property type="match status" value="2"/>
</dbReference>
<name>A0A1I0ZGB2_9CELL</name>
<evidence type="ECO:0000313" key="6">
    <source>
        <dbReference type="EMBL" id="SFB24412.1"/>
    </source>
</evidence>
<proteinExistence type="inferred from homology"/>
<dbReference type="InterPro" id="IPR050319">
    <property type="entry name" value="ABC_transp_ATP-bind"/>
</dbReference>
<dbReference type="SUPFAM" id="SSF52540">
    <property type="entry name" value="P-loop containing nucleoside triphosphate hydrolases"/>
    <property type="match status" value="2"/>
</dbReference>
<dbReference type="InterPro" id="IPR017871">
    <property type="entry name" value="ABC_transporter-like_CS"/>
</dbReference>
<dbReference type="NCBIfam" id="NF008453">
    <property type="entry name" value="PRK11308.1"/>
    <property type="match status" value="2"/>
</dbReference>
<dbReference type="OrthoDB" id="3677453at2"/>
<dbReference type="PROSITE" id="PS00211">
    <property type="entry name" value="ABC_TRANSPORTER_1"/>
    <property type="match status" value="1"/>
</dbReference>
<evidence type="ECO:0000256" key="2">
    <source>
        <dbReference type="ARBA" id="ARBA00022448"/>
    </source>
</evidence>
<dbReference type="CDD" id="cd03257">
    <property type="entry name" value="ABC_NikE_OppD_transporters"/>
    <property type="match status" value="2"/>
</dbReference>
<evidence type="ECO:0000256" key="1">
    <source>
        <dbReference type="ARBA" id="ARBA00005417"/>
    </source>
</evidence>
<dbReference type="InterPro" id="IPR013563">
    <property type="entry name" value="Oligopep_ABC_C"/>
</dbReference>
<dbReference type="SMART" id="SM00382">
    <property type="entry name" value="AAA"/>
    <property type="match status" value="2"/>
</dbReference>
<dbReference type="GO" id="GO:0016887">
    <property type="term" value="F:ATP hydrolysis activity"/>
    <property type="evidence" value="ECO:0007669"/>
    <property type="project" value="InterPro"/>
</dbReference>
<reference evidence="6 7" key="1">
    <citation type="submission" date="2016-10" db="EMBL/GenBank/DDBJ databases">
        <authorList>
            <person name="de Groot N.N."/>
        </authorList>
    </citation>
    <scope>NUCLEOTIDE SEQUENCE [LARGE SCALE GENOMIC DNA]</scope>
    <source>
        <strain evidence="6 7">CGMCC 4.6945</strain>
    </source>
</reference>
<dbReference type="Pfam" id="PF08352">
    <property type="entry name" value="oligo_HPY"/>
    <property type="match status" value="1"/>
</dbReference>
<dbReference type="InterPro" id="IPR027417">
    <property type="entry name" value="P-loop_NTPase"/>
</dbReference>
<dbReference type="InterPro" id="IPR003439">
    <property type="entry name" value="ABC_transporter-like_ATP-bd"/>
</dbReference>
<keyword evidence="4 6" id="KW-0067">ATP-binding</keyword>
<evidence type="ECO:0000256" key="3">
    <source>
        <dbReference type="ARBA" id="ARBA00022741"/>
    </source>
</evidence>
<dbReference type="STRING" id="988821.SAMN05421867_11115"/>
<keyword evidence="3" id="KW-0547">Nucleotide-binding</keyword>
<dbReference type="GO" id="GO:0055085">
    <property type="term" value="P:transmembrane transport"/>
    <property type="evidence" value="ECO:0007669"/>
    <property type="project" value="UniProtKB-ARBA"/>
</dbReference>
<feature type="domain" description="ABC transporter" evidence="5">
    <location>
        <begin position="319"/>
        <end position="563"/>
    </location>
</feature>
<protein>
    <submittedName>
        <fullName evidence="6">Peptide/nickel transport system ATP-binding protein</fullName>
    </submittedName>
</protein>
<dbReference type="InterPro" id="IPR003593">
    <property type="entry name" value="AAA+_ATPase"/>
</dbReference>
<dbReference type="PROSITE" id="PS50893">
    <property type="entry name" value="ABC_TRANSPORTER_2"/>
    <property type="match status" value="2"/>
</dbReference>
<evidence type="ECO:0000256" key="4">
    <source>
        <dbReference type="ARBA" id="ARBA00022840"/>
    </source>
</evidence>